<dbReference type="EMBL" id="JAGGLT010000015">
    <property type="protein sequence ID" value="MBP2072012.1"/>
    <property type="molecule type" value="Genomic_DNA"/>
</dbReference>
<sequence>MLELNLENLKDYRDEILKAEAVSLIALWNKVSPNDQNKANININYNYLSSLENYLKNKNIKILSKAFDLWEDFLNNWRERSGKNAPQEILRILYRDGEGLNSGIEKGSPNENIKVEPENKRWLSNTFGGFKTHIYYTNRTSVEVEAVIANIISILNALIDSSTIDWETLKIFKKELYLFLSNLLSDDRFPVNDVSLWEQSYMATSMFKANLSNLVLKDDFNIPNRDFARWRILGIQYDKLGLAEKAYKPQQIQWYREKAREIDEEIKKLLEYKYPVGNEIYRDETGIYFLVGEGLGEDLDVGNLAELKGNLRKLKDEIISIFKEKSLDEFFPSIYLTKASRGLMNLGYLLGKAKENFLKVDWSKKEIDICVEKSESGKAKGVCQVCGQRLVFELDRKDEDKNICSVCYENKTKGRIDNWLCNRNDETIWMDELRDKNDRVALVTMKFELYDWLRGDMLNSLLVRKEDFDTYISLIKKLLNLIKEQLQKEDLKSLEIGITEEDEIKEFLSLYEKKAFYEPFEEIYNKLKKNKNIDNLPSKYKDSSKHLFEEEWIKYFSFFDKDNKMIITNKKENKTASIQDYLTHNGAKGHLYKIFAINYLIRQINNTILERSFCDIWENFIYKELYDWDYNLNIPAKQKIDFDEKTIYWTRLTDSDIEFLSTLILQFLLRKNPSPARLRRIWETTREFFEDIKENICDYAGIPERRKRRFYWKDKDIDDGEYYDGQAIFWAHNKKIYLISYLANNYAYEVENIEDLKNKKGDEGFDNIRRYYDDKKVKISLKWSEAKVEDYHPYMSIIDPTPISWQFIIPAEYLPNFIDNAMKKYNEDFKFVYGKLPLHIGAIIQDYKKPLYVGVKALRRIRRDLKNTKILMIEAKASKIKEKLNCQKGEEKINNTRSYYSLYWGTHNKGYEFYIKPDTNFKKMICDIEHIGDNENVFIIPNTFDFEFLDANFRRNDIYYIENENGDANSEKGGKRRLYIKRQRPYNIEEYWTKFKKFRDLFGGKNSKSIRTTKLHNLISVIYDKIDDSEKFKEYLAASFINILDLKKDVELRNGIADILEVNADNGNFYTELKDKMTEENLMLILDMFDFWHKSLKEV</sequence>
<comment type="caution">
    <text evidence="1">The sequence shown here is derived from an EMBL/GenBank/DDBJ whole genome shotgun (WGS) entry which is preliminary data.</text>
</comment>
<evidence type="ECO:0000313" key="1">
    <source>
        <dbReference type="EMBL" id="MBP2072012.1"/>
    </source>
</evidence>
<dbReference type="Proteomes" id="UP001166402">
    <property type="component" value="Unassembled WGS sequence"/>
</dbReference>
<keyword evidence="2" id="KW-1185">Reference proteome</keyword>
<evidence type="ECO:0000313" key="2">
    <source>
        <dbReference type="Proteomes" id="UP001166402"/>
    </source>
</evidence>
<reference evidence="1" key="1">
    <citation type="submission" date="2021-03" db="EMBL/GenBank/DDBJ databases">
        <title>Genomic Encyclopedia of Type Strains, Phase IV (KMG-IV): sequencing the most valuable type-strain genomes for metagenomic binning, comparative biology and taxonomic classification.</title>
        <authorList>
            <person name="Goeker M."/>
        </authorList>
    </citation>
    <scope>NUCLEOTIDE SEQUENCE</scope>
    <source>
        <strain evidence="1">DSM 101588</strain>
    </source>
</reference>
<name>A0ABS4NEB6_9THEO</name>
<dbReference type="NCBIfam" id="TIGR02682">
    <property type="entry name" value="cas_csx11"/>
    <property type="match status" value="1"/>
</dbReference>
<dbReference type="RefSeq" id="WP_209453829.1">
    <property type="nucleotide sequence ID" value="NZ_JAGGLT010000015.1"/>
</dbReference>
<gene>
    <name evidence="1" type="ORF">J2Z80_001535</name>
</gene>
<proteinExistence type="predicted"/>
<dbReference type="InterPro" id="IPR014055">
    <property type="entry name" value="CRISPR-assoc_prot_Csx11"/>
</dbReference>
<organism evidence="1 2">
    <name type="scientific">Thermoanaerobacterium butyriciformans</name>
    <dbReference type="NCBI Taxonomy" id="1702242"/>
    <lineage>
        <taxon>Bacteria</taxon>
        <taxon>Bacillati</taxon>
        <taxon>Bacillota</taxon>
        <taxon>Clostridia</taxon>
        <taxon>Thermoanaerobacterales</taxon>
        <taxon>Thermoanaerobacteraceae</taxon>
        <taxon>Thermoanaerobacterium</taxon>
    </lineage>
</organism>
<protein>
    <submittedName>
        <fullName evidence="1">CRISPR-associated Csx11 family protein</fullName>
    </submittedName>
</protein>
<accession>A0ABS4NEB6</accession>